<reference evidence="3" key="2">
    <citation type="submission" date="2012-02" db="EMBL/GenBank/DDBJ databases">
        <authorList>
            <person name="MicroScope M."/>
        </authorList>
    </citation>
    <scope>NUCLEOTIDE SEQUENCE</scope>
    <source>
        <strain evidence="3">Lb</strain>
    </source>
</reference>
<dbReference type="GO" id="GO:0003677">
    <property type="term" value="F:DNA binding"/>
    <property type="evidence" value="ECO:0007669"/>
    <property type="project" value="InterPro"/>
</dbReference>
<keyword evidence="1" id="KW-1133">Transmembrane helix</keyword>
<organism evidence="3 4">
    <name type="scientific">Nitrolancea hollandica Lb</name>
    <dbReference type="NCBI Taxonomy" id="1129897"/>
    <lineage>
        <taxon>Bacteria</taxon>
        <taxon>Pseudomonadati</taxon>
        <taxon>Thermomicrobiota</taxon>
        <taxon>Thermomicrobia</taxon>
        <taxon>Sphaerobacterales</taxon>
        <taxon>Sphaerobacterineae</taxon>
        <taxon>Sphaerobacteraceae</taxon>
        <taxon>Nitrolancea</taxon>
    </lineage>
</organism>
<dbReference type="Pfam" id="PF13464">
    <property type="entry name" value="RodZ_C"/>
    <property type="match status" value="1"/>
</dbReference>
<keyword evidence="4" id="KW-1185">Reference proteome</keyword>
<evidence type="ECO:0000313" key="4">
    <source>
        <dbReference type="Proteomes" id="UP000004221"/>
    </source>
</evidence>
<keyword evidence="1" id="KW-0812">Transmembrane</keyword>
<dbReference type="InterPro" id="IPR050400">
    <property type="entry name" value="Bact_Cytoskel_RodZ"/>
</dbReference>
<protein>
    <submittedName>
        <fullName evidence="3">Helix-turn-helix domain-containing protein</fullName>
    </submittedName>
</protein>
<dbReference type="PANTHER" id="PTHR34475:SF1">
    <property type="entry name" value="CYTOSKELETON PROTEIN RODZ"/>
    <property type="match status" value="1"/>
</dbReference>
<evidence type="ECO:0000256" key="1">
    <source>
        <dbReference type="SAM" id="Phobius"/>
    </source>
</evidence>
<accession>I4EH36</accession>
<dbReference type="OrthoDB" id="9797543at2"/>
<keyword evidence="1" id="KW-0472">Membrane</keyword>
<evidence type="ECO:0000313" key="3">
    <source>
        <dbReference type="EMBL" id="CCF83998.1"/>
    </source>
</evidence>
<dbReference type="RefSeq" id="WP_008477810.1">
    <property type="nucleotide sequence ID" value="NZ_CAGS01000223.1"/>
</dbReference>
<sequence>MSEFGELLRHARAYRGVTLGDAERATRINRNHLAALEKEEFSELPPLIYARGIVRTYAEYLGLDPIAVLSLFEEIHGQKSGGFQVVPAVKPLHIPSHWAPNFAIIAFMVAMSAVIFIWMYSAFYAPADAVPVVPTVAANPATPGSGGPATLADGAIAQGGGVAMAPSGSPSDASGTVHTFSIEALSSVWVEASIDGQSQLATTLDDGETKSFKGRQLHVSTGNASNVRVLVDGVDQGPLGPSWNASRSFP</sequence>
<dbReference type="AlphaFoldDB" id="I4EH36"/>
<dbReference type="InterPro" id="IPR025194">
    <property type="entry name" value="RodZ-like_C"/>
</dbReference>
<name>I4EH36_9BACT</name>
<reference evidence="3" key="3">
    <citation type="journal article" date="2014" name="Int. J. Syst. Evol. Microbiol.">
        <title>Nitrolancea hollandica gen. nov., sp. nov., a chemolithoautotrophic nitrite-oxidizing bacterium from a bioreactor belonging to the phylum Chloroflexi.</title>
        <authorList>
            <person name="Sorokin D.Y."/>
            <person name="Vejmelkova D."/>
            <person name="Luecker S."/>
            <person name="Streshinskaya G.M."/>
            <person name="Rijpstra I."/>
            <person name="Sinninghe Damst. J."/>
            <person name="Kleerebezem R."/>
            <person name="Van Loosdrecht M."/>
            <person name="Muyzer G."/>
            <person name="Daims H."/>
        </authorList>
    </citation>
    <scope>NUCLEOTIDE SEQUENCE</scope>
    <source>
        <strain evidence="3">Lb</strain>
    </source>
</reference>
<reference evidence="3" key="1">
    <citation type="journal article" date="2012" name="ISME J.">
        <title>Nitrification expanded: discovery, physiology and genomics of a nitrite-oxidizing bacterium from the phylum Chloroflexi.</title>
        <authorList>
            <person name="Sorokin D.Y."/>
            <person name="Lucker S."/>
            <person name="Vejmelkova D."/>
            <person name="Kostrikina N.A."/>
            <person name="Kleerebezem R."/>
            <person name="Rijpstra W.I."/>
            <person name="Damste J.S."/>
            <person name="Le Paslier D."/>
            <person name="Muyzer G."/>
            <person name="Wagner M."/>
            <person name="van Loosdrecht M.C."/>
            <person name="Daims H."/>
        </authorList>
    </citation>
    <scope>NUCLEOTIDE SEQUENCE [LARGE SCALE GENOMIC DNA]</scope>
    <source>
        <strain evidence="3">Lb</strain>
    </source>
</reference>
<comment type="caution">
    <text evidence="3">The sequence shown here is derived from an EMBL/GenBank/DDBJ whole genome shotgun (WGS) entry which is preliminary data.</text>
</comment>
<feature type="transmembrane region" description="Helical" evidence="1">
    <location>
        <begin position="102"/>
        <end position="123"/>
    </location>
</feature>
<dbReference type="Pfam" id="PF13413">
    <property type="entry name" value="HTH_25"/>
    <property type="match status" value="1"/>
</dbReference>
<evidence type="ECO:0000259" key="2">
    <source>
        <dbReference type="Pfam" id="PF13464"/>
    </source>
</evidence>
<dbReference type="Gene3D" id="1.10.260.40">
    <property type="entry name" value="lambda repressor-like DNA-binding domains"/>
    <property type="match status" value="1"/>
</dbReference>
<dbReference type="InterPro" id="IPR010982">
    <property type="entry name" value="Lambda_DNA-bd_dom_sf"/>
</dbReference>
<dbReference type="Proteomes" id="UP000004221">
    <property type="component" value="Unassembled WGS sequence"/>
</dbReference>
<dbReference type="PANTHER" id="PTHR34475">
    <property type="match status" value="1"/>
</dbReference>
<gene>
    <name evidence="3" type="ORF">NITHO_30002</name>
</gene>
<feature type="domain" description="Cytoskeleton protein RodZ-like C-terminal" evidence="2">
    <location>
        <begin position="182"/>
        <end position="242"/>
    </location>
</feature>
<proteinExistence type="predicted"/>
<dbReference type="EMBL" id="CAGS01000223">
    <property type="protein sequence ID" value="CCF83998.1"/>
    <property type="molecule type" value="Genomic_DNA"/>
</dbReference>